<feature type="region of interest" description="Disordered" evidence="8">
    <location>
        <begin position="38"/>
        <end position="64"/>
    </location>
</feature>
<dbReference type="PROSITE" id="PS00039">
    <property type="entry name" value="DEAD_ATP_HELICASE"/>
    <property type="match status" value="1"/>
</dbReference>
<evidence type="ECO:0000256" key="4">
    <source>
        <dbReference type="ARBA" id="ARBA00022806"/>
    </source>
</evidence>
<protein>
    <recommendedName>
        <fullName evidence="1">RNA helicase</fullName>
        <ecNumber evidence="1">3.6.4.13</ecNumber>
    </recommendedName>
</protein>
<dbReference type="CDD" id="cd18787">
    <property type="entry name" value="SF2_C_DEAD"/>
    <property type="match status" value="1"/>
</dbReference>
<feature type="short sequence motif" description="Q motif" evidence="6">
    <location>
        <begin position="130"/>
        <end position="158"/>
    </location>
</feature>
<evidence type="ECO:0000313" key="13">
    <source>
        <dbReference type="Proteomes" id="UP001233999"/>
    </source>
</evidence>
<dbReference type="SMART" id="SM00490">
    <property type="entry name" value="HELICc"/>
    <property type="match status" value="1"/>
</dbReference>
<evidence type="ECO:0000256" key="2">
    <source>
        <dbReference type="ARBA" id="ARBA00022741"/>
    </source>
</evidence>
<dbReference type="PROSITE" id="PS51195">
    <property type="entry name" value="Q_MOTIF"/>
    <property type="match status" value="1"/>
</dbReference>
<dbReference type="PROSITE" id="PS51192">
    <property type="entry name" value="HELICASE_ATP_BIND_1"/>
    <property type="match status" value="1"/>
</dbReference>
<feature type="compositionally biased region" description="Basic and acidic residues" evidence="8">
    <location>
        <begin position="40"/>
        <end position="61"/>
    </location>
</feature>
<dbReference type="InterPro" id="IPR001650">
    <property type="entry name" value="Helicase_C-like"/>
</dbReference>
<evidence type="ECO:0000256" key="5">
    <source>
        <dbReference type="ARBA" id="ARBA00022840"/>
    </source>
</evidence>
<dbReference type="Gene3D" id="3.40.50.300">
    <property type="entry name" value="P-loop containing nucleotide triphosphate hydrolases"/>
    <property type="match status" value="2"/>
</dbReference>
<feature type="domain" description="Helicase C-terminal" evidence="10">
    <location>
        <begin position="357"/>
        <end position="514"/>
    </location>
</feature>
<dbReference type="GO" id="GO:0003724">
    <property type="term" value="F:RNA helicase activity"/>
    <property type="evidence" value="ECO:0007669"/>
    <property type="project" value="UniProtKB-EC"/>
</dbReference>
<dbReference type="InterPro" id="IPR027417">
    <property type="entry name" value="P-loop_NTPase"/>
</dbReference>
<dbReference type="EMBL" id="JASPKZ010009381">
    <property type="protein sequence ID" value="KAJ9577001.1"/>
    <property type="molecule type" value="Genomic_DNA"/>
</dbReference>
<keyword evidence="13" id="KW-1185">Reference proteome</keyword>
<keyword evidence="3 7" id="KW-0378">Hydrolase</keyword>
<name>A0AAD8E4Z4_DIPPU</name>
<dbReference type="PANTHER" id="PTHR47958">
    <property type="entry name" value="ATP-DEPENDENT RNA HELICASE DBP3"/>
    <property type="match status" value="1"/>
</dbReference>
<evidence type="ECO:0000256" key="1">
    <source>
        <dbReference type="ARBA" id="ARBA00012552"/>
    </source>
</evidence>
<evidence type="ECO:0000259" key="10">
    <source>
        <dbReference type="PROSITE" id="PS51194"/>
    </source>
</evidence>
<reference evidence="12" key="1">
    <citation type="journal article" date="2023" name="IScience">
        <title>Live-bearing cockroach genome reveals convergent evolutionary mechanisms linked to viviparity in insects and beyond.</title>
        <authorList>
            <person name="Fouks B."/>
            <person name="Harrison M.C."/>
            <person name="Mikhailova A.A."/>
            <person name="Marchal E."/>
            <person name="English S."/>
            <person name="Carruthers M."/>
            <person name="Jennings E.C."/>
            <person name="Chiamaka E.L."/>
            <person name="Frigard R.A."/>
            <person name="Pippel M."/>
            <person name="Attardo G.M."/>
            <person name="Benoit J.B."/>
            <person name="Bornberg-Bauer E."/>
            <person name="Tobe S.S."/>
        </authorList>
    </citation>
    <scope>NUCLEOTIDE SEQUENCE</scope>
    <source>
        <strain evidence="12">Stay&amp;Tobe</strain>
    </source>
</reference>
<dbReference type="GO" id="GO:0016787">
    <property type="term" value="F:hydrolase activity"/>
    <property type="evidence" value="ECO:0007669"/>
    <property type="project" value="UniProtKB-KW"/>
</dbReference>
<proteinExistence type="inferred from homology"/>
<dbReference type="SUPFAM" id="SSF52540">
    <property type="entry name" value="P-loop containing nucleoside triphosphate hydrolases"/>
    <property type="match status" value="2"/>
</dbReference>
<evidence type="ECO:0000256" key="7">
    <source>
        <dbReference type="RuleBase" id="RU000492"/>
    </source>
</evidence>
<dbReference type="InterPro" id="IPR014001">
    <property type="entry name" value="Helicase_ATP-bd"/>
</dbReference>
<keyword evidence="2 7" id="KW-0547">Nucleotide-binding</keyword>
<feature type="domain" description="DEAD-box RNA helicase Q" evidence="11">
    <location>
        <begin position="130"/>
        <end position="158"/>
    </location>
</feature>
<keyword evidence="4 7" id="KW-0347">Helicase</keyword>
<dbReference type="Pfam" id="PF00270">
    <property type="entry name" value="DEAD"/>
    <property type="match status" value="1"/>
</dbReference>
<dbReference type="InterPro" id="IPR000629">
    <property type="entry name" value="RNA-helicase_DEAD-box_CS"/>
</dbReference>
<dbReference type="AlphaFoldDB" id="A0AAD8E4Z4"/>
<evidence type="ECO:0000259" key="9">
    <source>
        <dbReference type="PROSITE" id="PS51192"/>
    </source>
</evidence>
<organism evidence="12 13">
    <name type="scientific">Diploptera punctata</name>
    <name type="common">Pacific beetle cockroach</name>
    <dbReference type="NCBI Taxonomy" id="6984"/>
    <lineage>
        <taxon>Eukaryota</taxon>
        <taxon>Metazoa</taxon>
        <taxon>Ecdysozoa</taxon>
        <taxon>Arthropoda</taxon>
        <taxon>Hexapoda</taxon>
        <taxon>Insecta</taxon>
        <taxon>Pterygota</taxon>
        <taxon>Neoptera</taxon>
        <taxon>Polyneoptera</taxon>
        <taxon>Dictyoptera</taxon>
        <taxon>Blattodea</taxon>
        <taxon>Blaberoidea</taxon>
        <taxon>Blaberidae</taxon>
        <taxon>Diplopterinae</taxon>
        <taxon>Diploptera</taxon>
    </lineage>
</organism>
<dbReference type="SMART" id="SM00487">
    <property type="entry name" value="DEXDc"/>
    <property type="match status" value="1"/>
</dbReference>
<dbReference type="Proteomes" id="UP001233999">
    <property type="component" value="Unassembled WGS sequence"/>
</dbReference>
<dbReference type="InterPro" id="IPR011545">
    <property type="entry name" value="DEAD/DEAH_box_helicase_dom"/>
</dbReference>
<feature type="domain" description="Helicase ATP-binding" evidence="9">
    <location>
        <begin position="161"/>
        <end position="316"/>
    </location>
</feature>
<comment type="caution">
    <text evidence="12">The sequence shown here is derived from an EMBL/GenBank/DDBJ whole genome shotgun (WGS) entry which is preliminary data.</text>
</comment>
<evidence type="ECO:0000256" key="8">
    <source>
        <dbReference type="SAM" id="MobiDB-lite"/>
    </source>
</evidence>
<keyword evidence="5 7" id="KW-0067">ATP-binding</keyword>
<dbReference type="GO" id="GO:0010468">
    <property type="term" value="P:regulation of gene expression"/>
    <property type="evidence" value="ECO:0007669"/>
    <property type="project" value="UniProtKB-ARBA"/>
</dbReference>
<reference evidence="12" key="2">
    <citation type="submission" date="2023-05" db="EMBL/GenBank/DDBJ databases">
        <authorList>
            <person name="Fouks B."/>
        </authorList>
    </citation>
    <scope>NUCLEOTIDE SEQUENCE</scope>
    <source>
        <strain evidence="12">Stay&amp;Tobe</strain>
        <tissue evidence="12">Testes</tissue>
    </source>
</reference>
<dbReference type="PROSITE" id="PS51194">
    <property type="entry name" value="HELICASE_CTER"/>
    <property type="match status" value="1"/>
</dbReference>
<dbReference type="GO" id="GO:0005524">
    <property type="term" value="F:ATP binding"/>
    <property type="evidence" value="ECO:0007669"/>
    <property type="project" value="UniProtKB-KW"/>
</dbReference>
<feature type="non-terminal residue" evidence="12">
    <location>
        <position position="1"/>
    </location>
</feature>
<evidence type="ECO:0000256" key="3">
    <source>
        <dbReference type="ARBA" id="ARBA00022801"/>
    </source>
</evidence>
<evidence type="ECO:0000313" key="12">
    <source>
        <dbReference type="EMBL" id="KAJ9577001.1"/>
    </source>
</evidence>
<evidence type="ECO:0000256" key="6">
    <source>
        <dbReference type="PROSITE-ProRule" id="PRU00552"/>
    </source>
</evidence>
<dbReference type="EC" id="3.6.4.13" evidence="1"/>
<dbReference type="InterPro" id="IPR014014">
    <property type="entry name" value="RNA_helicase_DEAD_Q_motif"/>
</dbReference>
<comment type="similarity">
    <text evidence="7">Belongs to the DEAD box helicase family.</text>
</comment>
<dbReference type="GO" id="GO:0003676">
    <property type="term" value="F:nucleic acid binding"/>
    <property type="evidence" value="ECO:0007669"/>
    <property type="project" value="InterPro"/>
</dbReference>
<accession>A0AAD8E4Z4</accession>
<dbReference type="Pfam" id="PF00271">
    <property type="entry name" value="Helicase_C"/>
    <property type="match status" value="1"/>
</dbReference>
<feature type="region of interest" description="Disordered" evidence="8">
    <location>
        <begin position="535"/>
        <end position="563"/>
    </location>
</feature>
<evidence type="ECO:0000259" key="11">
    <source>
        <dbReference type="PROSITE" id="PS51195"/>
    </source>
</evidence>
<sequence length="751" mass="84746">MFVLKCYRSLVTRNACGFVLRSSSSISEPIERTMTFGDSNKFKGDRGGGYRQRGYDRRNGGNDRMQGNFKNSQLGMNLKKQNWNIDNLSPFTKDFYVPHPSVENRSRFEVDSYRSKHEITVKGDVPNPIESFEEANFPDYVDEEIRKAGFDSPTSIQAQGWPIALSGLNMVGVAQTGSGKTLAYVLPAILQLGNWHKQIQKIARDFGSSSHIRNTCVFGGAPKGQQARDLERGVEICIATPGRLIDFLERGTTNLRRCTYLVLDEADRMLDMGFEPQIRKILQQIRPDRQTLMWSATWPKEVQNLAEEFLQNYVQVNIGSLQLSANHNIHQIVEMCVRNMKRKINYIICFKRLVQKETTKLSYSLKQKGKLIALQGTFNDLELDRLPYKATELCLYMEGFVSFPATSIFYLLFFRSLIIYLYITEFRSGYSNILVATDVAARGLDVDGIKVVINFDYPNSSEDYIHRIGRTGRSQESGTSYAFFTPSNSKQANELISVLKEANQEVNPKLTELAMCGGGFGKRAVGRFGRRPGACHGGTGRDSSNSARNPAGGYGTKAENTAPGDDRLTYKHWKTLYSGPSMRVFKIQERTFLYASLDFLMRTAQFSKGDWTKLDDYEARDNEGKRSGRQHNNALPSLRRMRLSSNTMEAFEEARRAKQEKYADLAELLRTKYTTVEVDAIVNTLREPASNNGSSALGWFFRGFPSPLKANVGVDGPSAEQISDLRIVIRICKRFALNCGGHLHGGSRVMY</sequence>
<gene>
    <name evidence="12" type="ORF">L9F63_006438</name>
</gene>